<accession>A0AAX6F039</accession>
<dbReference type="EMBL" id="JANAVB010033011">
    <property type="protein sequence ID" value="KAJ6809770.1"/>
    <property type="molecule type" value="Genomic_DNA"/>
</dbReference>
<dbReference type="AlphaFoldDB" id="A0AAX6F039"/>
<organism evidence="2 3">
    <name type="scientific">Iris pallida</name>
    <name type="common">Sweet iris</name>
    <dbReference type="NCBI Taxonomy" id="29817"/>
    <lineage>
        <taxon>Eukaryota</taxon>
        <taxon>Viridiplantae</taxon>
        <taxon>Streptophyta</taxon>
        <taxon>Embryophyta</taxon>
        <taxon>Tracheophyta</taxon>
        <taxon>Spermatophyta</taxon>
        <taxon>Magnoliopsida</taxon>
        <taxon>Liliopsida</taxon>
        <taxon>Asparagales</taxon>
        <taxon>Iridaceae</taxon>
        <taxon>Iridoideae</taxon>
        <taxon>Irideae</taxon>
        <taxon>Iris</taxon>
    </lineage>
</organism>
<dbReference type="Proteomes" id="UP001140949">
    <property type="component" value="Unassembled WGS sequence"/>
</dbReference>
<evidence type="ECO:0000256" key="1">
    <source>
        <dbReference type="SAM" id="Coils"/>
    </source>
</evidence>
<keyword evidence="1" id="KW-0175">Coiled coil</keyword>
<reference evidence="2" key="1">
    <citation type="journal article" date="2023" name="GigaByte">
        <title>Genome assembly of the bearded iris, Iris pallida Lam.</title>
        <authorList>
            <person name="Bruccoleri R.E."/>
            <person name="Oakeley E.J."/>
            <person name="Faust A.M.E."/>
            <person name="Altorfer M."/>
            <person name="Dessus-Babus S."/>
            <person name="Burckhardt D."/>
            <person name="Oertli M."/>
            <person name="Naumann U."/>
            <person name="Petersen F."/>
            <person name="Wong J."/>
        </authorList>
    </citation>
    <scope>NUCLEOTIDE SEQUENCE</scope>
    <source>
        <strain evidence="2">GSM-AAB239-AS_SAM_17_03QT</strain>
    </source>
</reference>
<reference evidence="2" key="2">
    <citation type="submission" date="2023-04" db="EMBL/GenBank/DDBJ databases">
        <authorList>
            <person name="Bruccoleri R.E."/>
            <person name="Oakeley E.J."/>
            <person name="Faust A.-M."/>
            <person name="Dessus-Babus S."/>
            <person name="Altorfer M."/>
            <person name="Burckhardt D."/>
            <person name="Oertli M."/>
            <person name="Naumann U."/>
            <person name="Petersen F."/>
            <person name="Wong J."/>
        </authorList>
    </citation>
    <scope>NUCLEOTIDE SEQUENCE</scope>
    <source>
        <strain evidence="2">GSM-AAB239-AS_SAM_17_03QT</strain>
        <tissue evidence="2">Leaf</tissue>
    </source>
</reference>
<evidence type="ECO:0000313" key="3">
    <source>
        <dbReference type="Proteomes" id="UP001140949"/>
    </source>
</evidence>
<gene>
    <name evidence="2" type="ORF">M6B38_163200</name>
</gene>
<dbReference type="InterPro" id="IPR053284">
    <property type="entry name" value="RGS1-HXK1_interactor"/>
</dbReference>
<dbReference type="PANTHER" id="PTHR34554:SF1">
    <property type="entry name" value="ALANINE-TRNA LIGASE"/>
    <property type="match status" value="1"/>
</dbReference>
<sequence length="180" mass="20645">MEWAMNEYAVYEDLAVAKIKEGILVAASHPELSSGMVAGVGLVVLKRPRRFLIRKTRSLFMNEESLLSDAEAKMSKVRQSVNLVQNESRKLEERALKAEQEMKRGREALIKEGREIRGELRFINRIEKETMGLKELMRELPRRERSRFRSEISSLASQLNQEKKALTSTASRIINKGISI</sequence>
<name>A0AAX6F039_IRIPA</name>
<proteinExistence type="predicted"/>
<feature type="coiled-coil region" evidence="1">
    <location>
        <begin position="67"/>
        <end position="108"/>
    </location>
</feature>
<keyword evidence="3" id="KW-1185">Reference proteome</keyword>
<protein>
    <submittedName>
        <fullName evidence="2">Uncharacterized protein</fullName>
    </submittedName>
</protein>
<evidence type="ECO:0000313" key="2">
    <source>
        <dbReference type="EMBL" id="KAJ6809770.1"/>
    </source>
</evidence>
<comment type="caution">
    <text evidence="2">The sequence shown here is derived from an EMBL/GenBank/DDBJ whole genome shotgun (WGS) entry which is preliminary data.</text>
</comment>
<dbReference type="PANTHER" id="PTHR34554">
    <property type="entry name" value="RGS1-HXK1-INTERACTING PROTEIN 1"/>
    <property type="match status" value="1"/>
</dbReference>